<organism evidence="8 9">
    <name type="scientific">Thamnophis sirtalis</name>
    <dbReference type="NCBI Taxonomy" id="35019"/>
    <lineage>
        <taxon>Eukaryota</taxon>
        <taxon>Metazoa</taxon>
        <taxon>Chordata</taxon>
        <taxon>Craniata</taxon>
        <taxon>Vertebrata</taxon>
        <taxon>Euteleostomi</taxon>
        <taxon>Lepidosauria</taxon>
        <taxon>Squamata</taxon>
        <taxon>Bifurcata</taxon>
        <taxon>Unidentata</taxon>
        <taxon>Episquamata</taxon>
        <taxon>Toxicofera</taxon>
        <taxon>Serpentes</taxon>
        <taxon>Colubroidea</taxon>
        <taxon>Colubridae</taxon>
        <taxon>Natricinae</taxon>
        <taxon>Thamnophis</taxon>
    </lineage>
</organism>
<dbReference type="InterPro" id="IPR027094">
    <property type="entry name" value="Mitofusin_fam"/>
</dbReference>
<dbReference type="KEGG" id="tsr:106541173"/>
<dbReference type="Proteomes" id="UP000504617">
    <property type="component" value="Unplaced"/>
</dbReference>
<keyword evidence="6" id="KW-0175">Coiled coil</keyword>
<dbReference type="GO" id="GO:0003924">
    <property type="term" value="F:GTPase activity"/>
    <property type="evidence" value="ECO:0007669"/>
    <property type="project" value="InterPro"/>
</dbReference>
<keyword evidence="8" id="KW-1185">Reference proteome</keyword>
<dbReference type="AlphaFoldDB" id="A0A6I9X8W1"/>
<evidence type="ECO:0000256" key="4">
    <source>
        <dbReference type="ARBA" id="ARBA00023134"/>
    </source>
</evidence>
<reference evidence="9" key="1">
    <citation type="submission" date="2025-08" db="UniProtKB">
        <authorList>
            <consortium name="RefSeq"/>
        </authorList>
    </citation>
    <scope>IDENTIFICATION</scope>
    <source>
        <tissue evidence="9">Skeletal muscle</tissue>
    </source>
</reference>
<feature type="coiled-coil region" evidence="6">
    <location>
        <begin position="54"/>
        <end position="85"/>
    </location>
</feature>
<dbReference type="PANTHER" id="PTHR10465">
    <property type="entry name" value="TRANSMEMBRANE GTPASE FZO1"/>
    <property type="match status" value="1"/>
</dbReference>
<evidence type="ECO:0000256" key="3">
    <source>
        <dbReference type="ARBA" id="ARBA00022801"/>
    </source>
</evidence>
<keyword evidence="2" id="KW-0547">Nucleotide-binding</keyword>
<proteinExistence type="predicted"/>
<evidence type="ECO:0000313" key="8">
    <source>
        <dbReference type="Proteomes" id="UP000504617"/>
    </source>
</evidence>
<keyword evidence="5" id="KW-0472">Membrane</keyword>
<protein>
    <submittedName>
        <fullName evidence="9">Mitofusin-1-like</fullName>
    </submittedName>
</protein>
<dbReference type="PANTHER" id="PTHR10465:SF2">
    <property type="entry name" value="MITOFUSIN-1"/>
    <property type="match status" value="1"/>
</dbReference>
<evidence type="ECO:0000256" key="5">
    <source>
        <dbReference type="ARBA" id="ARBA00023136"/>
    </source>
</evidence>
<evidence type="ECO:0000256" key="1">
    <source>
        <dbReference type="ARBA" id="ARBA00004370"/>
    </source>
</evidence>
<feature type="signal peptide" evidence="7">
    <location>
        <begin position="1"/>
        <end position="21"/>
    </location>
</feature>
<feature type="chain" id="PRO_5026654704" evidence="7">
    <location>
        <begin position="22"/>
        <end position="162"/>
    </location>
</feature>
<keyword evidence="4" id="KW-0342">GTP-binding</keyword>
<gene>
    <name evidence="9" type="primary">LOC106541173</name>
</gene>
<dbReference type="GO" id="GO:0005525">
    <property type="term" value="F:GTP binding"/>
    <property type="evidence" value="ECO:0007669"/>
    <property type="project" value="UniProtKB-KW"/>
</dbReference>
<sequence length="162" mass="18198">MGLSCKLNWFSLLLIFPGIYLVGLVSPSVSLSSCPPEAVGCFPPCLRVHSMEEREDQKDRLEFVRNQLNLLTDEVKKKIKDVTEEVANKVSSAMTDEICRLSVLVDEFSSDFHPSPQVLKLYKSELSKHLEEGLGRNLAVRCSSEVNSSMHQSQQEIIGKEE</sequence>
<evidence type="ECO:0000256" key="6">
    <source>
        <dbReference type="SAM" id="Coils"/>
    </source>
</evidence>
<accession>A0A6I9X8W1</accession>
<dbReference type="GO" id="GO:0005741">
    <property type="term" value="C:mitochondrial outer membrane"/>
    <property type="evidence" value="ECO:0007669"/>
    <property type="project" value="TreeGrafter"/>
</dbReference>
<evidence type="ECO:0000313" key="9">
    <source>
        <dbReference type="RefSeq" id="XP_013912004.1"/>
    </source>
</evidence>
<name>A0A6I9X8W1_9SAUR</name>
<evidence type="ECO:0000256" key="2">
    <source>
        <dbReference type="ARBA" id="ARBA00022741"/>
    </source>
</evidence>
<dbReference type="OrthoDB" id="6256226at2759"/>
<dbReference type="PROSITE" id="PS51257">
    <property type="entry name" value="PROKAR_LIPOPROTEIN"/>
    <property type="match status" value="1"/>
</dbReference>
<evidence type="ECO:0000256" key="7">
    <source>
        <dbReference type="SAM" id="SignalP"/>
    </source>
</evidence>
<dbReference type="GO" id="GO:0008053">
    <property type="term" value="P:mitochondrial fusion"/>
    <property type="evidence" value="ECO:0007669"/>
    <property type="project" value="TreeGrafter"/>
</dbReference>
<comment type="subcellular location">
    <subcellularLocation>
        <location evidence="1">Membrane</location>
    </subcellularLocation>
</comment>
<keyword evidence="3" id="KW-0378">Hydrolase</keyword>
<dbReference type="GeneID" id="106541173"/>
<dbReference type="GO" id="GO:0051646">
    <property type="term" value="P:mitochondrion localization"/>
    <property type="evidence" value="ECO:0007669"/>
    <property type="project" value="TreeGrafter"/>
</dbReference>
<keyword evidence="7" id="KW-0732">Signal</keyword>
<dbReference type="RefSeq" id="XP_013912004.1">
    <property type="nucleotide sequence ID" value="XM_014056529.1"/>
</dbReference>